<gene>
    <name evidence="2" type="ORF">ECRASSUSDP1_LOCUS6652</name>
</gene>
<dbReference type="EMBL" id="CAMPGE010006458">
    <property type="protein sequence ID" value="CAI2365302.1"/>
    <property type="molecule type" value="Genomic_DNA"/>
</dbReference>
<dbReference type="Proteomes" id="UP001295684">
    <property type="component" value="Unassembled WGS sequence"/>
</dbReference>
<protein>
    <submittedName>
        <fullName evidence="2">Uncharacterized protein</fullName>
    </submittedName>
</protein>
<organism evidence="2 3">
    <name type="scientific">Euplotes crassus</name>
    <dbReference type="NCBI Taxonomy" id="5936"/>
    <lineage>
        <taxon>Eukaryota</taxon>
        <taxon>Sar</taxon>
        <taxon>Alveolata</taxon>
        <taxon>Ciliophora</taxon>
        <taxon>Intramacronucleata</taxon>
        <taxon>Spirotrichea</taxon>
        <taxon>Hypotrichia</taxon>
        <taxon>Euplotida</taxon>
        <taxon>Euplotidae</taxon>
        <taxon>Moneuplotes</taxon>
    </lineage>
</organism>
<sequence>MIIKVSQDLTEEDQDLKEELKQEHLEDYMKEYERINSSKAKTGKENKALFKRAKKLYTQVKKSAEGFKNSYLYKETALRTYDRVPCSIGSMQEYIFPTYPFQLSSGFHMTTLKETRNILKTTFIDLDQAKNIDLPNLKAQNKDLKEKYKKYKKLAHKYKGMEKYKEICKKLKALKNKKIAISSDSSDEVIDSEFSSSYYENSLINQRVDLDSLLDQSFPE</sequence>
<proteinExistence type="predicted"/>
<keyword evidence="3" id="KW-1185">Reference proteome</keyword>
<evidence type="ECO:0000313" key="3">
    <source>
        <dbReference type="Proteomes" id="UP001295684"/>
    </source>
</evidence>
<dbReference type="AlphaFoldDB" id="A0AAD1UAT9"/>
<comment type="caution">
    <text evidence="2">The sequence shown here is derived from an EMBL/GenBank/DDBJ whole genome shotgun (WGS) entry which is preliminary data.</text>
</comment>
<evidence type="ECO:0000256" key="1">
    <source>
        <dbReference type="SAM" id="Coils"/>
    </source>
</evidence>
<name>A0AAD1UAT9_EUPCR</name>
<feature type="coiled-coil region" evidence="1">
    <location>
        <begin position="134"/>
        <end position="161"/>
    </location>
</feature>
<keyword evidence="1" id="KW-0175">Coiled coil</keyword>
<reference evidence="2" key="1">
    <citation type="submission" date="2023-07" db="EMBL/GenBank/DDBJ databases">
        <authorList>
            <consortium name="AG Swart"/>
            <person name="Singh M."/>
            <person name="Singh A."/>
            <person name="Seah K."/>
            <person name="Emmerich C."/>
        </authorList>
    </citation>
    <scope>NUCLEOTIDE SEQUENCE</scope>
    <source>
        <strain evidence="2">DP1</strain>
    </source>
</reference>
<accession>A0AAD1UAT9</accession>
<evidence type="ECO:0000313" key="2">
    <source>
        <dbReference type="EMBL" id="CAI2365302.1"/>
    </source>
</evidence>